<reference evidence="2" key="1">
    <citation type="submission" date="2020-07" db="EMBL/GenBank/DDBJ databases">
        <title>The High-quality genome of the commercially important snow crab, Chionoecetes opilio.</title>
        <authorList>
            <person name="Jeong J.-H."/>
            <person name="Ryu S."/>
        </authorList>
    </citation>
    <scope>NUCLEOTIDE SEQUENCE</scope>
    <source>
        <strain evidence="2">MADBK_172401_WGS</strain>
        <tissue evidence="2">Digestive gland</tissue>
    </source>
</reference>
<evidence type="ECO:0000256" key="1">
    <source>
        <dbReference type="SAM" id="MobiDB-lite"/>
    </source>
</evidence>
<protein>
    <submittedName>
        <fullName evidence="2">Uncharacterized protein</fullName>
    </submittedName>
</protein>
<evidence type="ECO:0000313" key="2">
    <source>
        <dbReference type="EMBL" id="KAG0718060.1"/>
    </source>
</evidence>
<keyword evidence="3" id="KW-1185">Reference proteome</keyword>
<proteinExistence type="predicted"/>
<dbReference type="OrthoDB" id="419183at2759"/>
<name>A0A8J4XZP9_CHIOP</name>
<dbReference type="EMBL" id="JACEEZ010016726">
    <property type="protein sequence ID" value="KAG0718060.1"/>
    <property type="molecule type" value="Genomic_DNA"/>
</dbReference>
<comment type="caution">
    <text evidence="2">The sequence shown here is derived from an EMBL/GenBank/DDBJ whole genome shotgun (WGS) entry which is preliminary data.</text>
</comment>
<feature type="region of interest" description="Disordered" evidence="1">
    <location>
        <begin position="92"/>
        <end position="113"/>
    </location>
</feature>
<organism evidence="2 3">
    <name type="scientific">Chionoecetes opilio</name>
    <name type="common">Atlantic snow crab</name>
    <name type="synonym">Cancer opilio</name>
    <dbReference type="NCBI Taxonomy" id="41210"/>
    <lineage>
        <taxon>Eukaryota</taxon>
        <taxon>Metazoa</taxon>
        <taxon>Ecdysozoa</taxon>
        <taxon>Arthropoda</taxon>
        <taxon>Crustacea</taxon>
        <taxon>Multicrustacea</taxon>
        <taxon>Malacostraca</taxon>
        <taxon>Eumalacostraca</taxon>
        <taxon>Eucarida</taxon>
        <taxon>Decapoda</taxon>
        <taxon>Pleocyemata</taxon>
        <taxon>Brachyura</taxon>
        <taxon>Eubrachyura</taxon>
        <taxon>Majoidea</taxon>
        <taxon>Majidae</taxon>
        <taxon>Chionoecetes</taxon>
    </lineage>
</organism>
<gene>
    <name evidence="2" type="ORF">GWK47_007871</name>
</gene>
<accession>A0A8J4XZP9</accession>
<dbReference type="Proteomes" id="UP000770661">
    <property type="component" value="Unassembled WGS sequence"/>
</dbReference>
<dbReference type="InterPro" id="IPR011011">
    <property type="entry name" value="Znf_FYVE_PHD"/>
</dbReference>
<evidence type="ECO:0000313" key="3">
    <source>
        <dbReference type="Proteomes" id="UP000770661"/>
    </source>
</evidence>
<dbReference type="AlphaFoldDB" id="A0A8J4XZP9"/>
<sequence>MSRPPVTVPHRSHKGTVWTDVEEVHCKGWLPSNEKRVMVVCSSCSKRCHSSCEGGSPHTAGSQMFYCNSFRPSWRAQRVRYRGGECDRRLLSSPVAGRTNTPVEPSGGEDQHSCRAQWRGGPTLLSSPVAGRNPTSWRAQRVRYRGGECDRPSWRALVCGM</sequence>
<dbReference type="SUPFAM" id="SSF57903">
    <property type="entry name" value="FYVE/PHD zinc finger"/>
    <property type="match status" value="1"/>
</dbReference>